<dbReference type="InterPro" id="IPR019447">
    <property type="entry name" value="DNA/RNA-bd_Kin17_WH-like_dom"/>
</dbReference>
<feature type="region of interest" description="Disordered" evidence="1">
    <location>
        <begin position="307"/>
        <end position="331"/>
    </location>
</feature>
<feature type="domain" description="C2H2-type" evidence="2">
    <location>
        <begin position="28"/>
        <end position="50"/>
    </location>
</feature>
<dbReference type="GO" id="GO:0006260">
    <property type="term" value="P:DNA replication"/>
    <property type="evidence" value="ECO:0007669"/>
    <property type="project" value="TreeGrafter"/>
</dbReference>
<dbReference type="GO" id="GO:0005634">
    <property type="term" value="C:nucleus"/>
    <property type="evidence" value="ECO:0007669"/>
    <property type="project" value="TreeGrafter"/>
</dbReference>
<dbReference type="InterPro" id="IPR037321">
    <property type="entry name" value="KIN17-like"/>
</dbReference>
<dbReference type="Proteomes" id="UP000019763">
    <property type="component" value="Unassembled WGS sequence"/>
</dbReference>
<dbReference type="VEuPathDB" id="CryptoDB:GNI_075290"/>
<evidence type="ECO:0000313" key="3">
    <source>
        <dbReference type="EMBL" id="EZG66813.1"/>
    </source>
</evidence>
<proteinExistence type="predicted"/>
<keyword evidence="4" id="KW-1185">Reference proteome</keyword>
<evidence type="ECO:0000256" key="1">
    <source>
        <dbReference type="SAM" id="MobiDB-lite"/>
    </source>
</evidence>
<dbReference type="Gene3D" id="2.160.20.80">
    <property type="entry name" value="E3 ubiquitin-protein ligase SopA"/>
    <property type="match status" value="1"/>
</dbReference>
<dbReference type="SUPFAM" id="SSF57667">
    <property type="entry name" value="beta-beta-alpha zinc fingers"/>
    <property type="match status" value="1"/>
</dbReference>
<dbReference type="SMART" id="SM01253">
    <property type="entry name" value="Kin17_mid"/>
    <property type="match status" value="1"/>
</dbReference>
<dbReference type="GeneID" id="22912758"/>
<evidence type="ECO:0000313" key="4">
    <source>
        <dbReference type="Proteomes" id="UP000019763"/>
    </source>
</evidence>
<dbReference type="GO" id="GO:0003690">
    <property type="term" value="F:double-stranded DNA binding"/>
    <property type="evidence" value="ECO:0007669"/>
    <property type="project" value="TreeGrafter"/>
</dbReference>
<organism evidence="3 4">
    <name type="scientific">Gregarina niphandrodes</name>
    <name type="common">Septate eugregarine</name>
    <dbReference type="NCBI Taxonomy" id="110365"/>
    <lineage>
        <taxon>Eukaryota</taxon>
        <taxon>Sar</taxon>
        <taxon>Alveolata</taxon>
        <taxon>Apicomplexa</taxon>
        <taxon>Conoidasida</taxon>
        <taxon>Gregarinasina</taxon>
        <taxon>Eugregarinorida</taxon>
        <taxon>Gregarinidae</taxon>
        <taxon>Gregarina</taxon>
    </lineage>
</organism>
<dbReference type="RefSeq" id="XP_011130472.1">
    <property type="nucleotide sequence ID" value="XM_011132170.1"/>
</dbReference>
<dbReference type="EMBL" id="AFNH02000563">
    <property type="protein sequence ID" value="EZG66813.1"/>
    <property type="molecule type" value="Genomic_DNA"/>
</dbReference>
<protein>
    <submittedName>
        <fullName evidence="3">KIN17</fullName>
    </submittedName>
</protein>
<comment type="caution">
    <text evidence="3">The sequence shown here is derived from an EMBL/GenBank/DDBJ whole genome shotgun (WGS) entry which is preliminary data.</text>
</comment>
<dbReference type="Pfam" id="PF10357">
    <property type="entry name" value="WH_KIN17"/>
    <property type="match status" value="1"/>
</dbReference>
<dbReference type="AlphaFoldDB" id="A0A023B6T6"/>
<dbReference type="PANTHER" id="PTHR12805">
    <property type="entry name" value="KIN17 KIN, ANTIGENIC DETERMINANT OF RECA PROTEIN HOMOLOG"/>
    <property type="match status" value="1"/>
</dbReference>
<sequence>MAKAERGTIKWLSNRMKSKGLQRLRWYCQMCEKQCRDENGFKCHMASESHVRRMSVFNQRPGKYIDEFSREFETDFMRLMRTKYCRARVLANSVYCEMIANKEHVHMNATHWVTLNGFIRHLEETEQVKAEWDHPRGPFIVYIDKDRDAREKAAAERLQKYAAPDEVEDRKFKELEKQAKLEQTKLEQTKLEQTKLEQTKLEQTKLEQTNLKPARLEPARLEPAGLEPAGIEPAIFEQPESEQLGDSPASADGLDASHTHDTAVPVFAPFVPSTCARLEVRVVSPIEPIISEGQAPVKLSFSAAPVVPGTRLKKPSPDIASLFKTKKRKQK</sequence>
<evidence type="ECO:0000259" key="2">
    <source>
        <dbReference type="PROSITE" id="PS00028"/>
    </source>
</evidence>
<dbReference type="GO" id="GO:0006974">
    <property type="term" value="P:DNA damage response"/>
    <property type="evidence" value="ECO:0007669"/>
    <property type="project" value="TreeGrafter"/>
</dbReference>
<dbReference type="InterPro" id="IPR038254">
    <property type="entry name" value="KIN17_WH-like_sf"/>
</dbReference>
<dbReference type="PANTHER" id="PTHR12805:SF0">
    <property type="entry name" value="DNA_RNA-BINDING PROTEIN KIN17"/>
    <property type="match status" value="1"/>
</dbReference>
<dbReference type="InterPro" id="IPR013087">
    <property type="entry name" value="Znf_C2H2_type"/>
</dbReference>
<dbReference type="SUPFAM" id="SSF141571">
    <property type="entry name" value="Pentapeptide repeat-like"/>
    <property type="match status" value="1"/>
</dbReference>
<gene>
    <name evidence="3" type="ORF">GNI_075290</name>
</gene>
<dbReference type="Gene3D" id="1.10.10.2030">
    <property type="entry name" value="DNA/RNA-binding protein Kin17, conserved domain"/>
    <property type="match status" value="1"/>
</dbReference>
<name>A0A023B6T6_GRENI</name>
<dbReference type="PROSITE" id="PS00028">
    <property type="entry name" value="ZINC_FINGER_C2H2_1"/>
    <property type="match status" value="1"/>
</dbReference>
<dbReference type="InterPro" id="IPR036236">
    <property type="entry name" value="Znf_C2H2_sf"/>
</dbReference>
<accession>A0A023B6T6</accession>
<dbReference type="Pfam" id="PF25095">
    <property type="entry name" value="C2H2-zf_KIN17"/>
    <property type="match status" value="1"/>
</dbReference>
<reference evidence="3" key="1">
    <citation type="submission" date="2013-12" db="EMBL/GenBank/DDBJ databases">
        <authorList>
            <person name="Omoto C.K."/>
            <person name="Sibley D."/>
            <person name="Venepally P."/>
            <person name="Hadjithomas M."/>
            <person name="Karamycheva S."/>
            <person name="Brunk B."/>
            <person name="Roos D."/>
            <person name="Caler E."/>
            <person name="Lorenzi H."/>
        </authorList>
    </citation>
    <scope>NUCLEOTIDE SEQUENCE</scope>
</reference>
<dbReference type="OrthoDB" id="10266249at2759"/>
<dbReference type="eggNOG" id="KOG2837">
    <property type="taxonomic scope" value="Eukaryota"/>
</dbReference>
<dbReference type="InterPro" id="IPR056767">
    <property type="entry name" value="C2H2-Znf_KIN17"/>
</dbReference>